<dbReference type="eggNOG" id="arCOG03050">
    <property type="taxonomic scope" value="Archaea"/>
</dbReference>
<evidence type="ECO:0000313" key="3">
    <source>
        <dbReference type="EMBL" id="SHL03445.1"/>
    </source>
</evidence>
<feature type="domain" description="UspA" evidence="1">
    <location>
        <begin position="2"/>
        <end position="142"/>
    </location>
</feature>
<dbReference type="InterPro" id="IPR014729">
    <property type="entry name" value="Rossmann-like_a/b/a_fold"/>
</dbReference>
<dbReference type="RefSeq" id="WP_007983085.1">
    <property type="nucleotide sequence ID" value="NZ_AEMG01000029.1"/>
</dbReference>
<dbReference type="Proteomes" id="UP000184203">
    <property type="component" value="Unassembled WGS sequence"/>
</dbReference>
<organism evidence="2 4">
    <name type="scientific">Haladaptatus paucihalophilus DX253</name>
    <dbReference type="NCBI Taxonomy" id="797209"/>
    <lineage>
        <taxon>Archaea</taxon>
        <taxon>Methanobacteriati</taxon>
        <taxon>Methanobacteriota</taxon>
        <taxon>Stenosarchaea group</taxon>
        <taxon>Halobacteria</taxon>
        <taxon>Halobacteriales</taxon>
        <taxon>Haladaptataceae</taxon>
        <taxon>Haladaptatus</taxon>
    </lineage>
</organism>
<evidence type="ECO:0000313" key="2">
    <source>
        <dbReference type="EMBL" id="EFW90039.1"/>
    </source>
</evidence>
<dbReference type="EMBL" id="FRAN01000004">
    <property type="protein sequence ID" value="SHL03445.1"/>
    <property type="molecule type" value="Genomic_DNA"/>
</dbReference>
<dbReference type="InterPro" id="IPR006016">
    <property type="entry name" value="UspA"/>
</dbReference>
<evidence type="ECO:0000313" key="4">
    <source>
        <dbReference type="Proteomes" id="UP000003751"/>
    </source>
</evidence>
<accession>E7QZB8</accession>
<dbReference type="Proteomes" id="UP000003751">
    <property type="component" value="Unassembled WGS sequence"/>
</dbReference>
<evidence type="ECO:0000313" key="5">
    <source>
        <dbReference type="Proteomes" id="UP000184203"/>
    </source>
</evidence>
<reference evidence="3" key="2">
    <citation type="submission" date="2016-11" db="EMBL/GenBank/DDBJ databases">
        <authorList>
            <person name="Jaros S."/>
            <person name="Januszkiewicz K."/>
            <person name="Wedrychowicz H."/>
        </authorList>
    </citation>
    <scope>NUCLEOTIDE SEQUENCE [LARGE SCALE GENOMIC DNA]</scope>
    <source>
        <strain evidence="3">DX253</strain>
    </source>
</reference>
<dbReference type="EMBL" id="AEMG01000029">
    <property type="protein sequence ID" value="EFW90039.1"/>
    <property type="molecule type" value="Genomic_DNA"/>
</dbReference>
<gene>
    <name evidence="3" type="ORF">SAMN05444342_2804</name>
    <name evidence="2" type="ORF">ZOD2009_20627</name>
</gene>
<dbReference type="SUPFAM" id="SSF52402">
    <property type="entry name" value="Adenine nucleotide alpha hydrolases-like"/>
    <property type="match status" value="1"/>
</dbReference>
<reference evidence="5" key="3">
    <citation type="submission" date="2016-11" db="EMBL/GenBank/DDBJ databases">
        <authorList>
            <person name="Varghese N."/>
            <person name="Submissions S."/>
        </authorList>
    </citation>
    <scope>NUCLEOTIDE SEQUENCE [LARGE SCALE GENOMIC DNA]</scope>
    <source>
        <strain evidence="5">DX253</strain>
    </source>
</reference>
<dbReference type="AlphaFoldDB" id="E7QZB8"/>
<name>E7QZB8_HALPU</name>
<dbReference type="Pfam" id="PF00582">
    <property type="entry name" value="Usp"/>
    <property type="match status" value="1"/>
</dbReference>
<sequence length="152" mass="15936">MKRGVIAIDETEAHETLLREAGQWAAAADAKLVVLTFLDESEYEKGVETLESVGKVENVSYDTGAVTEAAADDAAAFAAGVLDGMGVEFTTVAAVVGDKERGSRVVEAGEKYDCDHAFVVGTGRSPTGKALFGDFAQQVILNFGGLVTITME</sequence>
<protein>
    <submittedName>
        <fullName evidence="3">Nucleotide-binding universal stress protein, UspA family</fullName>
    </submittedName>
    <submittedName>
        <fullName evidence="2">UspA domain protein</fullName>
    </submittedName>
</protein>
<dbReference type="Gene3D" id="3.40.50.620">
    <property type="entry name" value="HUPs"/>
    <property type="match status" value="1"/>
</dbReference>
<dbReference type="OrthoDB" id="307404at2157"/>
<reference evidence="2 4" key="1">
    <citation type="journal article" date="2014" name="ISME J.">
        <title>Trehalose/2-sulfotrehalose biosynthesis and glycine-betaine uptake are widely spread mechanisms for osmoadaptation in the Halobacteriales.</title>
        <authorList>
            <person name="Youssef N.H."/>
            <person name="Savage-Ashlock K.N."/>
            <person name="McCully A.L."/>
            <person name="Luedtke B."/>
            <person name="Shaw E.I."/>
            <person name="Hoff W.D."/>
            <person name="Elshahed M.S."/>
        </authorList>
    </citation>
    <scope>NUCLEOTIDE SEQUENCE [LARGE SCALE GENOMIC DNA]</scope>
    <source>
        <strain evidence="2 4">DX253</strain>
    </source>
</reference>
<proteinExistence type="predicted"/>
<evidence type="ECO:0000259" key="1">
    <source>
        <dbReference type="Pfam" id="PF00582"/>
    </source>
</evidence>
<keyword evidence="5" id="KW-1185">Reference proteome</keyword>
<dbReference type="PATRIC" id="fig|797209.4.peg.4037"/>